<dbReference type="Proteomes" id="UP000693946">
    <property type="component" value="Linkage Group LG9"/>
</dbReference>
<evidence type="ECO:0000313" key="2">
    <source>
        <dbReference type="EMBL" id="KAG7475183.1"/>
    </source>
</evidence>
<evidence type="ECO:0000313" key="3">
    <source>
        <dbReference type="Proteomes" id="UP000693946"/>
    </source>
</evidence>
<feature type="region of interest" description="Disordered" evidence="1">
    <location>
        <begin position="1"/>
        <end position="32"/>
    </location>
</feature>
<proteinExistence type="predicted"/>
<gene>
    <name evidence="2" type="ORF">JOB18_026262</name>
</gene>
<feature type="compositionally biased region" description="Polar residues" evidence="1">
    <location>
        <begin position="1"/>
        <end position="10"/>
    </location>
</feature>
<reference evidence="2 3" key="1">
    <citation type="journal article" date="2021" name="Sci. Rep.">
        <title>Chromosome anchoring in Senegalese sole (Solea senegalensis) reveals sex-associated markers and genome rearrangements in flatfish.</title>
        <authorList>
            <person name="Guerrero-Cozar I."/>
            <person name="Gomez-Garrido J."/>
            <person name="Berbel C."/>
            <person name="Martinez-Blanch J.F."/>
            <person name="Alioto T."/>
            <person name="Claros M.G."/>
            <person name="Gagnaire P.A."/>
            <person name="Manchado M."/>
        </authorList>
    </citation>
    <scope>NUCLEOTIDE SEQUENCE [LARGE SCALE GENOMIC DNA]</scope>
    <source>
        <strain evidence="2">Sse05_10M</strain>
    </source>
</reference>
<sequence length="83" mass="9324">MPGNTESSNLALMERHPSVNRQRVQRREGGLRRSLQRLRNTERVWGSVGRSVVGSGSREGDDSVSSLVCWSCVLVEGCDHEWQ</sequence>
<dbReference type="EMBL" id="JAGKHQ010000021">
    <property type="protein sequence ID" value="KAG7475183.1"/>
    <property type="molecule type" value="Genomic_DNA"/>
</dbReference>
<accession>A0AAV6PSA4</accession>
<protein>
    <submittedName>
        <fullName evidence="2">Uncharacterized protein</fullName>
    </submittedName>
</protein>
<comment type="caution">
    <text evidence="2">The sequence shown here is derived from an EMBL/GenBank/DDBJ whole genome shotgun (WGS) entry which is preliminary data.</text>
</comment>
<organism evidence="2 3">
    <name type="scientific">Solea senegalensis</name>
    <name type="common">Senegalese sole</name>
    <dbReference type="NCBI Taxonomy" id="28829"/>
    <lineage>
        <taxon>Eukaryota</taxon>
        <taxon>Metazoa</taxon>
        <taxon>Chordata</taxon>
        <taxon>Craniata</taxon>
        <taxon>Vertebrata</taxon>
        <taxon>Euteleostomi</taxon>
        <taxon>Actinopterygii</taxon>
        <taxon>Neopterygii</taxon>
        <taxon>Teleostei</taxon>
        <taxon>Neoteleostei</taxon>
        <taxon>Acanthomorphata</taxon>
        <taxon>Carangaria</taxon>
        <taxon>Pleuronectiformes</taxon>
        <taxon>Pleuronectoidei</taxon>
        <taxon>Soleidae</taxon>
        <taxon>Solea</taxon>
    </lineage>
</organism>
<dbReference type="AlphaFoldDB" id="A0AAV6PSA4"/>
<keyword evidence="3" id="KW-1185">Reference proteome</keyword>
<evidence type="ECO:0000256" key="1">
    <source>
        <dbReference type="SAM" id="MobiDB-lite"/>
    </source>
</evidence>
<name>A0AAV6PSA4_SOLSE</name>